<dbReference type="HOGENOM" id="CLU_1191382_0_0_1"/>
<dbReference type="AlphaFoldDB" id="A0A0D9WVT5"/>
<keyword evidence="4" id="KW-1185">Reference proteome</keyword>
<dbReference type="EnsemblPlants" id="LPERR07G03530.1">
    <property type="protein sequence ID" value="LPERR07G03530.1"/>
    <property type="gene ID" value="LPERR07G03530"/>
</dbReference>
<feature type="chain" id="PRO_5002349636" evidence="2">
    <location>
        <begin position="19"/>
        <end position="233"/>
    </location>
</feature>
<feature type="signal peptide" evidence="2">
    <location>
        <begin position="1"/>
        <end position="18"/>
    </location>
</feature>
<accession>A0A0D9WVT5</accession>
<evidence type="ECO:0000256" key="2">
    <source>
        <dbReference type="SAM" id="SignalP"/>
    </source>
</evidence>
<dbReference type="Gramene" id="LPERR07G03530.1">
    <property type="protein sequence ID" value="LPERR07G03530.1"/>
    <property type="gene ID" value="LPERR07G03530"/>
</dbReference>
<reference evidence="4" key="2">
    <citation type="submission" date="2013-12" db="EMBL/GenBank/DDBJ databases">
        <authorList>
            <person name="Yu Y."/>
            <person name="Lee S."/>
            <person name="de Baynast K."/>
            <person name="Wissotski M."/>
            <person name="Liu L."/>
            <person name="Talag J."/>
            <person name="Goicoechea J."/>
            <person name="Angelova A."/>
            <person name="Jetty R."/>
            <person name="Kudrna D."/>
            <person name="Golser W."/>
            <person name="Rivera L."/>
            <person name="Zhang J."/>
            <person name="Wing R."/>
        </authorList>
    </citation>
    <scope>NUCLEOTIDE SEQUENCE</scope>
</reference>
<dbReference type="STRING" id="77586.A0A0D9WVT5"/>
<sequence>MLLMLLLLLCYLVSRVELLDEVEIKAINMANEAYALEQTLLVQKIAAEHHGSDFHFVKELNAKEELWKTVLTKLRFLRIDTFALLIPVHVAFLPLLVHPRRGPAAGPALHPTTSDDPVATQWDGDDSGAVRSGAQQLQPAGGRQRPSLQHDLAKGRSTQLQLSFFYLLVASGGFDKPDEEESVAAAVDPSPVVLLLGTRSLVENKEESWCHCEIQTTGEVVKEAARGRQGQQR</sequence>
<proteinExistence type="predicted"/>
<organism evidence="3 4">
    <name type="scientific">Leersia perrieri</name>
    <dbReference type="NCBI Taxonomy" id="77586"/>
    <lineage>
        <taxon>Eukaryota</taxon>
        <taxon>Viridiplantae</taxon>
        <taxon>Streptophyta</taxon>
        <taxon>Embryophyta</taxon>
        <taxon>Tracheophyta</taxon>
        <taxon>Spermatophyta</taxon>
        <taxon>Magnoliopsida</taxon>
        <taxon>Liliopsida</taxon>
        <taxon>Poales</taxon>
        <taxon>Poaceae</taxon>
        <taxon>BOP clade</taxon>
        <taxon>Oryzoideae</taxon>
        <taxon>Oryzeae</taxon>
        <taxon>Oryzinae</taxon>
        <taxon>Leersia</taxon>
    </lineage>
</organism>
<reference evidence="3 4" key="1">
    <citation type="submission" date="2012-08" db="EMBL/GenBank/DDBJ databases">
        <title>Oryza genome evolution.</title>
        <authorList>
            <person name="Wing R.A."/>
        </authorList>
    </citation>
    <scope>NUCLEOTIDE SEQUENCE</scope>
</reference>
<dbReference type="Proteomes" id="UP000032180">
    <property type="component" value="Chromosome 7"/>
</dbReference>
<keyword evidence="2" id="KW-0732">Signal</keyword>
<feature type="region of interest" description="Disordered" evidence="1">
    <location>
        <begin position="106"/>
        <end position="150"/>
    </location>
</feature>
<evidence type="ECO:0000313" key="3">
    <source>
        <dbReference type="EnsemblPlants" id="LPERR07G03530.1"/>
    </source>
</evidence>
<evidence type="ECO:0000256" key="1">
    <source>
        <dbReference type="SAM" id="MobiDB-lite"/>
    </source>
</evidence>
<protein>
    <submittedName>
        <fullName evidence="3">Uncharacterized protein</fullName>
    </submittedName>
</protein>
<evidence type="ECO:0000313" key="4">
    <source>
        <dbReference type="Proteomes" id="UP000032180"/>
    </source>
</evidence>
<name>A0A0D9WVT5_9ORYZ</name>
<reference evidence="3" key="3">
    <citation type="submission" date="2015-04" db="UniProtKB">
        <authorList>
            <consortium name="EnsemblPlants"/>
        </authorList>
    </citation>
    <scope>IDENTIFICATION</scope>
</reference>
<dbReference type="eggNOG" id="KOG1231">
    <property type="taxonomic scope" value="Eukaryota"/>
</dbReference>